<feature type="region of interest" description="Disordered" evidence="2">
    <location>
        <begin position="1344"/>
        <end position="1395"/>
    </location>
</feature>
<evidence type="ECO:0000256" key="2">
    <source>
        <dbReference type="SAM" id="MobiDB-lite"/>
    </source>
</evidence>
<keyword evidence="1" id="KW-0175">Coiled coil</keyword>
<dbReference type="InterPro" id="IPR036875">
    <property type="entry name" value="Znf_CCHC_sf"/>
</dbReference>
<feature type="domain" description="Reverse transcriptase Ty1/copia-type" evidence="3">
    <location>
        <begin position="793"/>
        <end position="1035"/>
    </location>
</feature>
<dbReference type="Pfam" id="PF07727">
    <property type="entry name" value="RVT_2"/>
    <property type="match status" value="1"/>
</dbReference>
<dbReference type="SUPFAM" id="SSF57756">
    <property type="entry name" value="Retrovirus zinc finger-like domains"/>
    <property type="match status" value="1"/>
</dbReference>
<dbReference type="GO" id="GO:0003676">
    <property type="term" value="F:nucleic acid binding"/>
    <property type="evidence" value="ECO:0007669"/>
    <property type="project" value="InterPro"/>
</dbReference>
<evidence type="ECO:0000313" key="4">
    <source>
        <dbReference type="EMBL" id="GEX08017.1"/>
    </source>
</evidence>
<reference evidence="4" key="1">
    <citation type="journal article" date="2019" name="Sci. Rep.">
        <title>Draft genome of Tanacetum cinerariifolium, the natural source of mosquito coil.</title>
        <authorList>
            <person name="Yamashiro T."/>
            <person name="Shiraishi A."/>
            <person name="Satake H."/>
            <person name="Nakayama K."/>
        </authorList>
    </citation>
    <scope>NUCLEOTIDE SEQUENCE</scope>
</reference>
<protein>
    <submittedName>
        <fullName evidence="4">Putative ribonuclease H-like domain-containing protein</fullName>
    </submittedName>
</protein>
<dbReference type="EMBL" id="BKCJ010088453">
    <property type="protein sequence ID" value="GEX08017.1"/>
    <property type="molecule type" value="Genomic_DNA"/>
</dbReference>
<dbReference type="InterPro" id="IPR043502">
    <property type="entry name" value="DNA/RNA_pol_sf"/>
</dbReference>
<organism evidence="4">
    <name type="scientific">Tanacetum cinerariifolium</name>
    <name type="common">Dalmatian daisy</name>
    <name type="synonym">Chrysanthemum cinerariifolium</name>
    <dbReference type="NCBI Taxonomy" id="118510"/>
    <lineage>
        <taxon>Eukaryota</taxon>
        <taxon>Viridiplantae</taxon>
        <taxon>Streptophyta</taxon>
        <taxon>Embryophyta</taxon>
        <taxon>Tracheophyta</taxon>
        <taxon>Spermatophyta</taxon>
        <taxon>Magnoliopsida</taxon>
        <taxon>eudicotyledons</taxon>
        <taxon>Gunneridae</taxon>
        <taxon>Pentapetalae</taxon>
        <taxon>asterids</taxon>
        <taxon>campanulids</taxon>
        <taxon>Asterales</taxon>
        <taxon>Asteraceae</taxon>
        <taxon>Asteroideae</taxon>
        <taxon>Anthemideae</taxon>
        <taxon>Anthemidinae</taxon>
        <taxon>Tanacetum</taxon>
    </lineage>
</organism>
<feature type="coiled-coil region" evidence="1">
    <location>
        <begin position="1404"/>
        <end position="1456"/>
    </location>
</feature>
<evidence type="ECO:0000256" key="1">
    <source>
        <dbReference type="SAM" id="Coils"/>
    </source>
</evidence>
<dbReference type="SUPFAM" id="SSF56672">
    <property type="entry name" value="DNA/RNA polymerases"/>
    <property type="match status" value="1"/>
</dbReference>
<sequence length="1638" mass="184392">MDLESAQTNAVAKLPLLKQENVNSFKPVPRTTANAYGTSTLTIPGPFTTKEKAQKKNDVKAKSMLLMALPNEHLLTFSQYKDAKTLFEAIQAIFGESLDSIFNRLQKIVSQLAILGENISQEDLNMKFLRSLPSEWNTHRTGKKITINESDIAGYDKTKVECFNCHKMRHFTRECRSPRNQESRQRNQDNSRKIVNVEDTSSKAMVAIDGAVSKDQRGLASVEEQLVFYKKNEVVFCDQIVVLKRDASFRDSKITALNLQIEKLKKEKESNQIKIDNFENAFKSLDKLIGSQITDNSKTGLGFTSYNAVAPPSTGLFSPPSINLSNSGLEEFQHLEVNGYGPKDSKRVCADTSNDIKKAHDAPIIKDWMVQKPVLKNMEKGTVQKEVRPVWNNAMRNNHQNFFNSKRNFAPTAVLTKSGILPISTARQSSSRAATPVSNARPINTVASKPLVNVVKPRQNALQTSHSLSRRPFYQQTTLTNRNLNNNVNTAKANSINTAKEKQVTSAVGNQEINAVKSSACWGAPQDALKDQGYFDNGCSRHMTGNISYLTDFKEHDGGYVAFGGGAKGGKITVKGTIRTGGGPEWLFDIDALLKSMNYAPVFAGTNSNDFAGKGASFAAGQSRMETGYSQDYILMPLWKDNSLFDSSSQASDGHNKDKHGPYQASKSDNQERHNAKSSTKTLNTVRTVNTATPTYVDYPNDPLMPDLEDAGIFDDAYDDRDEVQTRKMAKYNKAGLIFFINKQRRTNHKDFQNCLFACFLYQMEPKKVTQALDDESWVEAMQEELLQFKLLNVWTLVDLPPGKRAIGTKWVYRNKRDQRGIVVRNKARLVAQGHRQEKGIDYDEVFVFVARIEAIGLFLAYASFMDFTVYQMDVKSAFLYETIKEEVYVSQPLGFVDPEFLYRVCKVENALYGLHQAPRSWYETLSTYLLDNGFRRGIIDKTLFIKQIKDDILLVQVYVDDIIFGSTKRSLSTEFEQLMHKRFQMSSMRELTFFLGLQVEQQKDGICLSQDKYVCDILKMFGFSSVKSASTPMETHKPLSKDAAGTDVDVHLYSFMICSLMYLTSSMKRIFRYLKGQPTLRLWYPKDSPLELIAYSDSDYADKKELAIPGQTATGTELSNSLMAGSLPKTALPTLLTTLKIKTVNDDVRLQALIDRKKVVITEAYIRHDLKLNDAEGTSCLPNAIIFEEFARMRYEKPSEKLTFYKAFFSPKWKFFIHTILQCLSAKTTSWNEFSSIMASTIICLANNQKLTFSKYILDNLKNNLEAGVPFYMFPRFVQVFVNHQIGDMSHHTGIYVNPSLIKKVFSNMKRVGTGFYGAVTPLFGTMMVQAVDKVCDLPTVVQDTPIPDAPSSSQSQRKHKPRRKEKKKRKETEVSSTELPIEEHVPTPSNDPLLSCENSMPLKELMVLCTNLSNKVLDLENEVTEMKSSHKAKIAELKSRVEKLEHKSSKQGRKIADIDADAEVNLENVYNLDLTHEETVLSIQDVMDTDGKEVAEEMVEVITTTKIIVDEVSTTGGELNAANEEPVSAAPTNITTAQPSKATKTTVDVTTAPKAKGIVFHDVEESTTITASSKARVRDKEKQKLEEQQEAEELKRNLKIVPDDEDDVFMNVAPLSFKPSTIMDYKIYKEGKKEHL</sequence>
<evidence type="ECO:0000259" key="3">
    <source>
        <dbReference type="Pfam" id="PF07727"/>
    </source>
</evidence>
<feature type="region of interest" description="Disordered" evidence="2">
    <location>
        <begin position="175"/>
        <end position="195"/>
    </location>
</feature>
<feature type="coiled-coil region" evidence="1">
    <location>
        <begin position="254"/>
        <end position="281"/>
    </location>
</feature>
<dbReference type="InterPro" id="IPR013103">
    <property type="entry name" value="RVT_2"/>
</dbReference>
<comment type="caution">
    <text evidence="4">The sequence shown here is derived from an EMBL/GenBank/DDBJ whole genome shotgun (WGS) entry which is preliminary data.</text>
</comment>
<dbReference type="GO" id="GO:0008270">
    <property type="term" value="F:zinc ion binding"/>
    <property type="evidence" value="ECO:0007669"/>
    <property type="project" value="InterPro"/>
</dbReference>
<feature type="region of interest" description="Disordered" evidence="2">
    <location>
        <begin position="646"/>
        <end position="684"/>
    </location>
</feature>
<gene>
    <name evidence="4" type="ORF">Tci_279992</name>
</gene>
<feature type="compositionally biased region" description="Basic residues" evidence="2">
    <location>
        <begin position="1358"/>
        <end position="1371"/>
    </location>
</feature>
<accession>A0A699H1I4</accession>
<proteinExistence type="predicted"/>
<name>A0A699H1I4_TANCI</name>